<keyword evidence="7 8" id="KW-0320">Glycogen biosynthesis</keyword>
<evidence type="ECO:0000259" key="10">
    <source>
        <dbReference type="Pfam" id="PF08323"/>
    </source>
</evidence>
<evidence type="ECO:0000259" key="9">
    <source>
        <dbReference type="Pfam" id="PF00534"/>
    </source>
</evidence>
<dbReference type="GO" id="GO:0009011">
    <property type="term" value="F:alpha-1,4-glucan glucosyltransferase (ADP-glucose donor) activity"/>
    <property type="evidence" value="ECO:0007669"/>
    <property type="project" value="UniProtKB-UniRule"/>
</dbReference>
<dbReference type="AlphaFoldDB" id="A0A1M4XMN0"/>
<dbReference type="NCBIfam" id="TIGR02095">
    <property type="entry name" value="glgA"/>
    <property type="match status" value="1"/>
</dbReference>
<dbReference type="GO" id="GO:0005978">
    <property type="term" value="P:glycogen biosynthetic process"/>
    <property type="evidence" value="ECO:0007669"/>
    <property type="project" value="UniProtKB-UniRule"/>
</dbReference>
<name>A0A1M4XMN0_9HYPH</name>
<dbReference type="NCBIfam" id="NF001899">
    <property type="entry name" value="PRK00654.1-2"/>
    <property type="match status" value="1"/>
</dbReference>
<keyword evidence="12" id="KW-1185">Reference proteome</keyword>
<dbReference type="Pfam" id="PF00534">
    <property type="entry name" value="Glycos_transf_1"/>
    <property type="match status" value="1"/>
</dbReference>
<comment type="catalytic activity">
    <reaction evidence="1 8">
        <text>[(1-&gt;4)-alpha-D-glucosyl](n) + ADP-alpha-D-glucose = [(1-&gt;4)-alpha-D-glucosyl](n+1) + ADP + H(+)</text>
        <dbReference type="Rhea" id="RHEA:18189"/>
        <dbReference type="Rhea" id="RHEA-COMP:9584"/>
        <dbReference type="Rhea" id="RHEA-COMP:9587"/>
        <dbReference type="ChEBI" id="CHEBI:15378"/>
        <dbReference type="ChEBI" id="CHEBI:15444"/>
        <dbReference type="ChEBI" id="CHEBI:57498"/>
        <dbReference type="ChEBI" id="CHEBI:456216"/>
        <dbReference type="EC" id="2.4.1.21"/>
    </reaction>
</comment>
<keyword evidence="6 8" id="KW-0808">Transferase</keyword>
<reference evidence="11 12" key="1">
    <citation type="submission" date="2016-11" db="EMBL/GenBank/DDBJ databases">
        <authorList>
            <person name="Jaros S."/>
            <person name="Januszkiewicz K."/>
            <person name="Wedrychowicz H."/>
        </authorList>
    </citation>
    <scope>NUCLEOTIDE SEQUENCE [LARGE SCALE GENOMIC DNA]</scope>
    <source>
        <strain evidence="11 12">DSM 19436</strain>
    </source>
</reference>
<dbReference type="PANTHER" id="PTHR45825:SF8">
    <property type="entry name" value="GLYCOGEN SYNTHASE"/>
    <property type="match status" value="1"/>
</dbReference>
<evidence type="ECO:0000256" key="6">
    <source>
        <dbReference type="ARBA" id="ARBA00022679"/>
    </source>
</evidence>
<evidence type="ECO:0000256" key="7">
    <source>
        <dbReference type="ARBA" id="ARBA00023056"/>
    </source>
</evidence>
<dbReference type="Pfam" id="PF08323">
    <property type="entry name" value="Glyco_transf_5"/>
    <property type="match status" value="1"/>
</dbReference>
<comment type="pathway">
    <text evidence="3 8">Glycan biosynthesis; glycogen biosynthesis.</text>
</comment>
<feature type="domain" description="Glycosyl transferase family 1" evidence="9">
    <location>
        <begin position="291"/>
        <end position="436"/>
    </location>
</feature>
<evidence type="ECO:0000313" key="12">
    <source>
        <dbReference type="Proteomes" id="UP000184485"/>
    </source>
</evidence>
<dbReference type="PANTHER" id="PTHR45825">
    <property type="entry name" value="GRANULE-BOUND STARCH SYNTHASE 1, CHLOROPLASTIC/AMYLOPLASTIC"/>
    <property type="match status" value="1"/>
</dbReference>
<dbReference type="InterPro" id="IPR011835">
    <property type="entry name" value="GS/SS"/>
</dbReference>
<evidence type="ECO:0000256" key="2">
    <source>
        <dbReference type="ARBA" id="ARBA00002764"/>
    </source>
</evidence>
<evidence type="ECO:0000256" key="4">
    <source>
        <dbReference type="ARBA" id="ARBA00010281"/>
    </source>
</evidence>
<evidence type="ECO:0000256" key="1">
    <source>
        <dbReference type="ARBA" id="ARBA00001478"/>
    </source>
</evidence>
<dbReference type="CDD" id="cd03791">
    <property type="entry name" value="GT5_Glycogen_synthase_DULL1-like"/>
    <property type="match status" value="1"/>
</dbReference>
<dbReference type="UniPathway" id="UPA00164"/>
<dbReference type="HAMAP" id="MF_00484">
    <property type="entry name" value="Glycogen_synth"/>
    <property type="match status" value="1"/>
</dbReference>
<evidence type="ECO:0000256" key="8">
    <source>
        <dbReference type="HAMAP-Rule" id="MF_00484"/>
    </source>
</evidence>
<dbReference type="SUPFAM" id="SSF53756">
    <property type="entry name" value="UDP-Glycosyltransferase/glycogen phosphorylase"/>
    <property type="match status" value="1"/>
</dbReference>
<sequence>MKILFVTSEFGDFAKAGGLADVSAALPRALKRRGVDVRILMPAYQNVLDKITQLKVVASLPGHAAIEPCLIGETETADGITVYLILAPSLFQRPGTPYTTPEGYDWGDNDVRFARLGLAAAEVGKGIASIGWTPDLVHCHDWPSALAPAYLAWSGANVPSVFTIHNLAHQGLFGADRLDALGIPHDAFRTDGVEFHGYISFMKAGLVYANHVTTVSNTYAAEITTDHLGSGLHGVTRGLAAEGRLSGIVNGLEPEWDPATDRHLPRMFDAASLEGKSINTDFIRTSLCLNPSDGPLFGVVSRLVHQKGLDLIADIAGNIVERGGQIAILGTGDPGVERMLLDVSRRYRGSIGLVAGFSDTMAHRLVAASDFFLMPSRFEPCGLTQMQAQRYGALPVAHATGGLADTIENDETGFLFTDFSVGGFLEATSRAFDTYHAPERLAAMRRRAMAKSFGWDEPAKAYEALFSRVAGVPASKPPDRGFSGVTRLPQLISADMDRKAAAR</sequence>
<dbReference type="EMBL" id="FQUP01000001">
    <property type="protein sequence ID" value="SHE94877.1"/>
    <property type="molecule type" value="Genomic_DNA"/>
</dbReference>
<dbReference type="STRING" id="1122133.SAMN02745157_1296"/>
<gene>
    <name evidence="8" type="primary">glgA</name>
    <name evidence="11" type="ORF">SAMN02745157_1296</name>
</gene>
<proteinExistence type="inferred from homology"/>
<comment type="function">
    <text evidence="2 8">Synthesizes alpha-1,4-glucan chains using ADP-glucose.</text>
</comment>
<keyword evidence="5 8" id="KW-0328">Glycosyltransferase</keyword>
<evidence type="ECO:0000256" key="3">
    <source>
        <dbReference type="ARBA" id="ARBA00004964"/>
    </source>
</evidence>
<dbReference type="EC" id="2.4.1.21" evidence="8"/>
<dbReference type="InterPro" id="IPR001296">
    <property type="entry name" value="Glyco_trans_1"/>
</dbReference>
<feature type="binding site" evidence="8">
    <location>
        <position position="15"/>
    </location>
    <ligand>
        <name>ADP-alpha-D-glucose</name>
        <dbReference type="ChEBI" id="CHEBI:57498"/>
    </ligand>
</feature>
<dbReference type="NCBIfam" id="NF001901">
    <property type="entry name" value="PRK00654.1-5"/>
    <property type="match status" value="1"/>
</dbReference>
<dbReference type="Proteomes" id="UP000184485">
    <property type="component" value="Unassembled WGS sequence"/>
</dbReference>
<protein>
    <recommendedName>
        <fullName evidence="8">Glycogen synthase</fullName>
        <ecNumber evidence="8">2.4.1.21</ecNumber>
    </recommendedName>
    <alternativeName>
        <fullName evidence="8">Starch [bacterial glycogen] synthase</fullName>
    </alternativeName>
</protein>
<dbReference type="GO" id="GO:0004373">
    <property type="term" value="F:alpha-1,4-glucan glucosyltransferase (UDP-glucose donor) activity"/>
    <property type="evidence" value="ECO:0007669"/>
    <property type="project" value="InterPro"/>
</dbReference>
<feature type="domain" description="Starch synthase catalytic" evidence="10">
    <location>
        <begin position="2"/>
        <end position="237"/>
    </location>
</feature>
<comment type="similarity">
    <text evidence="4 8">Belongs to the glycosyltransferase 1 family. Bacterial/plant glycogen synthase subfamily.</text>
</comment>
<organism evidence="11 12">
    <name type="scientific">Kaistia soli DSM 19436</name>
    <dbReference type="NCBI Taxonomy" id="1122133"/>
    <lineage>
        <taxon>Bacteria</taxon>
        <taxon>Pseudomonadati</taxon>
        <taxon>Pseudomonadota</taxon>
        <taxon>Alphaproteobacteria</taxon>
        <taxon>Hyphomicrobiales</taxon>
        <taxon>Kaistiaceae</taxon>
        <taxon>Kaistia</taxon>
    </lineage>
</organism>
<evidence type="ECO:0000313" key="11">
    <source>
        <dbReference type="EMBL" id="SHE94877.1"/>
    </source>
</evidence>
<evidence type="ECO:0000256" key="5">
    <source>
        <dbReference type="ARBA" id="ARBA00022676"/>
    </source>
</evidence>
<accession>A0A1M4XMN0</accession>
<dbReference type="Gene3D" id="3.40.50.2000">
    <property type="entry name" value="Glycogen Phosphorylase B"/>
    <property type="match status" value="2"/>
</dbReference>
<dbReference type="InterPro" id="IPR013534">
    <property type="entry name" value="Starch_synth_cat_dom"/>
</dbReference>